<evidence type="ECO:0008006" key="3">
    <source>
        <dbReference type="Google" id="ProtNLM"/>
    </source>
</evidence>
<name>A0A1Y2MG60_EPING</name>
<protein>
    <recommendedName>
        <fullName evidence="3">Insecticidal crystal toxin domain-containing protein</fullName>
    </recommendedName>
</protein>
<evidence type="ECO:0000313" key="1">
    <source>
        <dbReference type="EMBL" id="OSS54921.1"/>
    </source>
</evidence>
<accession>A0A1Y2MG60</accession>
<dbReference type="PANTHER" id="PTHR48219:SF2">
    <property type="entry name" value="VACUOLAR PROTEIN SORTING-ASSOCIATED PROTEIN 62"/>
    <property type="match status" value="1"/>
</dbReference>
<dbReference type="STRING" id="105696.A0A1Y2MG60"/>
<dbReference type="Proteomes" id="UP000193240">
    <property type="component" value="Unassembled WGS sequence"/>
</dbReference>
<organism evidence="1 2">
    <name type="scientific">Epicoccum nigrum</name>
    <name type="common">Soil fungus</name>
    <name type="synonym">Epicoccum purpurascens</name>
    <dbReference type="NCBI Taxonomy" id="105696"/>
    <lineage>
        <taxon>Eukaryota</taxon>
        <taxon>Fungi</taxon>
        <taxon>Dikarya</taxon>
        <taxon>Ascomycota</taxon>
        <taxon>Pezizomycotina</taxon>
        <taxon>Dothideomycetes</taxon>
        <taxon>Pleosporomycetidae</taxon>
        <taxon>Pleosporales</taxon>
        <taxon>Pleosporineae</taxon>
        <taxon>Didymellaceae</taxon>
        <taxon>Epicoccum</taxon>
    </lineage>
</organism>
<dbReference type="PANTHER" id="PTHR48219">
    <property type="entry name" value="VACUOLAR PROTEIN SORTING-ASSOCIATED PROTEIN 62-RELATED"/>
    <property type="match status" value="1"/>
</dbReference>
<proteinExistence type="predicted"/>
<dbReference type="SUPFAM" id="SSF56973">
    <property type="entry name" value="Aerolisin/ETX pore-forming domain"/>
    <property type="match status" value="1"/>
</dbReference>
<dbReference type="Pfam" id="PF06101">
    <property type="entry name" value="Vps62"/>
    <property type="match status" value="1"/>
</dbReference>
<dbReference type="Gene3D" id="2.170.15.10">
    <property type="entry name" value="Proaerolysin, chain A, domain 3"/>
    <property type="match status" value="1"/>
</dbReference>
<sequence>MPNKTQDYGDIRVTMTSEFGFQYDDQGTGCKFALEMYHAVSQGGMRPLGSMAFGTYHRGISGKRGTILVGNVPGAPGRPACAAPLGYDFIWNDSGTGGVRDGTIWRPQAPEGYVSLGDICVGHYNEPSKDLVWCIREDLTFDSTYKPKFVWDDTKSGGKLDCSVWDIAQPTLPPTGAEMIPIRADTFRAIQAYHFPPSHLARVLALPCPKNFDAFPTTRPQFTKDTLPAGGQTFNTKAQCEIILPYSAFLSATDTQSLNHITDPFIVLSKSAAWFVHRIRSNEGGGSLKDTTSVTKGISSTQTSEMTHSAGVSISASYGIMGFGAEVSLNYQFTSTNSNSFTDYTETTNTVEVTVPPHEAYIYLIRHVWIKACRRGSSVDLHQVDFHANDDLWTVGVKLD</sequence>
<keyword evidence="2" id="KW-1185">Reference proteome</keyword>
<dbReference type="AlphaFoldDB" id="A0A1Y2MG60"/>
<dbReference type="EMBL" id="KZ107838">
    <property type="protein sequence ID" value="OSS54921.1"/>
    <property type="molecule type" value="Genomic_DNA"/>
</dbReference>
<evidence type="ECO:0000313" key="2">
    <source>
        <dbReference type="Proteomes" id="UP000193240"/>
    </source>
</evidence>
<dbReference type="InterPro" id="IPR009291">
    <property type="entry name" value="Vps62"/>
</dbReference>
<dbReference type="OMA" id="EMTHSAG"/>
<dbReference type="InParanoid" id="A0A1Y2MG60"/>
<reference evidence="1 2" key="1">
    <citation type="journal article" date="2017" name="Genome Announc.">
        <title>Genome sequence of the saprophytic ascomycete Epicoccum nigrum ICMP 19927 strain isolated from New Zealand.</title>
        <authorList>
            <person name="Fokin M."/>
            <person name="Fleetwood D."/>
            <person name="Weir B.S."/>
            <person name="Villas-Boas S.G."/>
        </authorList>
    </citation>
    <scope>NUCLEOTIDE SEQUENCE [LARGE SCALE GENOMIC DNA]</scope>
    <source>
        <strain evidence="1 2">ICMP 19927</strain>
    </source>
</reference>
<gene>
    <name evidence="1" type="ORF">B5807_00795</name>
</gene>